<dbReference type="PROSITE" id="PS50943">
    <property type="entry name" value="HTH_CROC1"/>
    <property type="match status" value="1"/>
</dbReference>
<dbReference type="CDD" id="cd00093">
    <property type="entry name" value="HTH_XRE"/>
    <property type="match status" value="1"/>
</dbReference>
<reference evidence="2" key="1">
    <citation type="submission" date="2022-06" db="EMBL/GenBank/DDBJ databases">
        <title>Genomic Encyclopedia of Archaeal and Bacterial Type Strains, Phase II (KMG-II): from individual species to whole genera.</title>
        <authorList>
            <person name="Goeker M."/>
        </authorList>
    </citation>
    <scope>NUCLEOTIDE SEQUENCE</scope>
    <source>
        <strain evidence="2">DSM 43935</strain>
    </source>
</reference>
<accession>A0AAE3GGN3</accession>
<dbReference type="EMBL" id="JAMTCK010000005">
    <property type="protein sequence ID" value="MCP2165778.1"/>
    <property type="molecule type" value="Genomic_DNA"/>
</dbReference>
<dbReference type="Gene3D" id="1.10.260.40">
    <property type="entry name" value="lambda repressor-like DNA-binding domains"/>
    <property type="match status" value="1"/>
</dbReference>
<dbReference type="Pfam" id="PF13560">
    <property type="entry name" value="HTH_31"/>
    <property type="match status" value="1"/>
</dbReference>
<dbReference type="RefSeq" id="WP_253770911.1">
    <property type="nucleotide sequence ID" value="NZ_JAMTCK010000005.1"/>
</dbReference>
<sequence length="284" mass="32303">MGPIGSPVLRRRRLGQELRRLREAAGKRLDDVAEYLECSDAKISRIETGKVPVLTRDVRDMLDFYGVPNGERESLLDLAKEAKHQGYWERATGSMPKIFAHYLALEAEAVEILNYEPLMIPGLLQTPSYARALMMIGSVTDPERIEQKVRLRMERQKRLTDPDNPLRLHAIVDEAVFNRQVGGKQVIQDQFAHIAKMAELPNVTIQYVSYEEGAYFGMGASFAVLTFADPEDGAVVYQEMDNSVLFLESPNDVEQYKLLFKKMSRTAEGSEGTAEFFEYMSKRR</sequence>
<comment type="caution">
    <text evidence="2">The sequence shown here is derived from an EMBL/GenBank/DDBJ whole genome shotgun (WGS) entry which is preliminary data.</text>
</comment>
<dbReference type="SMART" id="SM00530">
    <property type="entry name" value="HTH_XRE"/>
    <property type="match status" value="1"/>
</dbReference>
<evidence type="ECO:0000313" key="2">
    <source>
        <dbReference type="EMBL" id="MCP2165778.1"/>
    </source>
</evidence>
<evidence type="ECO:0000259" key="1">
    <source>
        <dbReference type="PROSITE" id="PS50943"/>
    </source>
</evidence>
<name>A0AAE3GGN3_9PSEU</name>
<dbReference type="InterPro" id="IPR001387">
    <property type="entry name" value="Cro/C1-type_HTH"/>
</dbReference>
<dbReference type="SUPFAM" id="SSF47413">
    <property type="entry name" value="lambda repressor-like DNA-binding domains"/>
    <property type="match status" value="1"/>
</dbReference>
<organism evidence="2 3">
    <name type="scientific">Goodfellowiella coeruleoviolacea</name>
    <dbReference type="NCBI Taxonomy" id="334858"/>
    <lineage>
        <taxon>Bacteria</taxon>
        <taxon>Bacillati</taxon>
        <taxon>Actinomycetota</taxon>
        <taxon>Actinomycetes</taxon>
        <taxon>Pseudonocardiales</taxon>
        <taxon>Pseudonocardiaceae</taxon>
        <taxon>Goodfellowiella</taxon>
    </lineage>
</organism>
<proteinExistence type="predicted"/>
<dbReference type="InterPro" id="IPR043917">
    <property type="entry name" value="DUF5753"/>
</dbReference>
<evidence type="ECO:0000313" key="3">
    <source>
        <dbReference type="Proteomes" id="UP001206128"/>
    </source>
</evidence>
<gene>
    <name evidence="2" type="ORF">LX83_002636</name>
</gene>
<dbReference type="GO" id="GO:0003677">
    <property type="term" value="F:DNA binding"/>
    <property type="evidence" value="ECO:0007669"/>
    <property type="project" value="InterPro"/>
</dbReference>
<dbReference type="InterPro" id="IPR010982">
    <property type="entry name" value="Lambda_DNA-bd_dom_sf"/>
</dbReference>
<dbReference type="Proteomes" id="UP001206128">
    <property type="component" value="Unassembled WGS sequence"/>
</dbReference>
<feature type="domain" description="HTH cro/C1-type" evidence="1">
    <location>
        <begin position="18"/>
        <end position="72"/>
    </location>
</feature>
<dbReference type="AlphaFoldDB" id="A0AAE3GGN3"/>
<keyword evidence="3" id="KW-1185">Reference proteome</keyword>
<protein>
    <submittedName>
        <fullName evidence="2">Helix-turn-helix domain-containing protein</fullName>
    </submittedName>
</protein>
<dbReference type="Pfam" id="PF19054">
    <property type="entry name" value="DUF5753"/>
    <property type="match status" value="1"/>
</dbReference>